<evidence type="ECO:0000256" key="1">
    <source>
        <dbReference type="SAM" id="MobiDB-lite"/>
    </source>
</evidence>
<keyword evidence="3" id="KW-1185">Reference proteome</keyword>
<evidence type="ECO:0000313" key="2">
    <source>
        <dbReference type="EMBL" id="CAD8116653.1"/>
    </source>
</evidence>
<feature type="compositionally biased region" description="Basic and acidic residues" evidence="1">
    <location>
        <begin position="206"/>
        <end position="221"/>
    </location>
</feature>
<dbReference type="EMBL" id="CAJJDM010000185">
    <property type="protein sequence ID" value="CAD8116653.1"/>
    <property type="molecule type" value="Genomic_DNA"/>
</dbReference>
<dbReference type="AlphaFoldDB" id="A0A8S1QLQ3"/>
<gene>
    <name evidence="2" type="ORF">PPRIM_AZ9-3.1.T1760023</name>
</gene>
<name>A0A8S1QLQ3_PARPR</name>
<feature type="compositionally biased region" description="Basic and acidic residues" evidence="1">
    <location>
        <begin position="114"/>
        <end position="128"/>
    </location>
</feature>
<evidence type="ECO:0000313" key="3">
    <source>
        <dbReference type="Proteomes" id="UP000688137"/>
    </source>
</evidence>
<feature type="compositionally biased region" description="Polar residues" evidence="1">
    <location>
        <begin position="139"/>
        <end position="157"/>
    </location>
</feature>
<feature type="region of interest" description="Disordered" evidence="1">
    <location>
        <begin position="198"/>
        <end position="227"/>
    </location>
</feature>
<reference evidence="2" key="1">
    <citation type="submission" date="2021-01" db="EMBL/GenBank/DDBJ databases">
        <authorList>
            <consortium name="Genoscope - CEA"/>
            <person name="William W."/>
        </authorList>
    </citation>
    <scope>NUCLEOTIDE SEQUENCE</scope>
</reference>
<dbReference type="Proteomes" id="UP000688137">
    <property type="component" value="Unassembled WGS sequence"/>
</dbReference>
<accession>A0A8S1QLQ3</accession>
<comment type="caution">
    <text evidence="2">The sequence shown here is derived from an EMBL/GenBank/DDBJ whole genome shotgun (WGS) entry which is preliminary data.</text>
</comment>
<organism evidence="2 3">
    <name type="scientific">Paramecium primaurelia</name>
    <dbReference type="NCBI Taxonomy" id="5886"/>
    <lineage>
        <taxon>Eukaryota</taxon>
        <taxon>Sar</taxon>
        <taxon>Alveolata</taxon>
        <taxon>Ciliophora</taxon>
        <taxon>Intramacronucleata</taxon>
        <taxon>Oligohymenophorea</taxon>
        <taxon>Peniculida</taxon>
        <taxon>Parameciidae</taxon>
        <taxon>Paramecium</taxon>
    </lineage>
</organism>
<proteinExistence type="predicted"/>
<sequence>MNQIQLQEILQKLILSIPQIINTYPLLEPQSIDEQNQPQNLEENKENQNFHYDQLVQNITDPLLELEPQEKELRIIEQNKKSDNQSAQQQLEQTQNRVYIDLEQNQQSGDNNDELNRQKQGKKFEQEQKQQQQSKQNQNPVQIDLKNNQYSGENNDILNMKNQGKNFDNQQQQQQLEKTQNNIQVGLEKSLQQAEIENKQQQNKTLEQKKQQEQKSKEKDSSQNQISDVQEISIQELSSQHEEQQSLQKNKKNSIDNSLVSQEDSFQQKQDYSQNKRLKKLSSVDNFSQIDELLEQKQRIEQLCKWQQKVEKVLQILLSKFNNGDQIQITKTTKKRINQNSSLNDDEDNEDFDNNELVNKQSKKSKKLKYLLNALTPEEKKKFEYHVEKSKQIKVSVFGHQEEEYIRCKLCNCSKSLEIEASK</sequence>
<feature type="region of interest" description="Disordered" evidence="1">
    <location>
        <begin position="104"/>
        <end position="163"/>
    </location>
</feature>
<feature type="compositionally biased region" description="Low complexity" evidence="1">
    <location>
        <begin position="129"/>
        <end position="138"/>
    </location>
</feature>
<protein>
    <submittedName>
        <fullName evidence="2">Uncharacterized protein</fullName>
    </submittedName>
</protein>